<gene>
    <name evidence="3" type="ORF">GSLYS_00004572001</name>
</gene>
<feature type="transmembrane region" description="Helical" evidence="2">
    <location>
        <begin position="90"/>
        <end position="108"/>
    </location>
</feature>
<keyword evidence="2" id="KW-0472">Membrane</keyword>
<evidence type="ECO:0000256" key="2">
    <source>
        <dbReference type="SAM" id="Phobius"/>
    </source>
</evidence>
<feature type="non-terminal residue" evidence="3">
    <location>
        <position position="287"/>
    </location>
</feature>
<evidence type="ECO:0000256" key="1">
    <source>
        <dbReference type="ARBA" id="ARBA00007711"/>
    </source>
</evidence>
<dbReference type="Proteomes" id="UP001497497">
    <property type="component" value="Unassembled WGS sequence"/>
</dbReference>
<accession>A0AAV2HAQ5</accession>
<dbReference type="EMBL" id="CAXITT010000069">
    <property type="protein sequence ID" value="CAL1530447.1"/>
    <property type="molecule type" value="Genomic_DNA"/>
</dbReference>
<dbReference type="PANTHER" id="PTHR47399">
    <property type="entry name" value="TRANSMEMBRANE PROTEIN 121B"/>
    <property type="match status" value="1"/>
</dbReference>
<feature type="transmembrane region" description="Helical" evidence="2">
    <location>
        <begin position="48"/>
        <end position="70"/>
    </location>
</feature>
<proteinExistence type="inferred from homology"/>
<feature type="transmembrane region" description="Helical" evidence="2">
    <location>
        <begin position="259"/>
        <end position="278"/>
    </location>
</feature>
<feature type="transmembrane region" description="Helical" evidence="2">
    <location>
        <begin position="120"/>
        <end position="142"/>
    </location>
</feature>
<sequence>MTRVGDSLVFICQKLNNIPAGLMCVILFLVQAGTLNYYLVYNLSDVHLCWLVSDAVNLAVLVASIIYSSYTLSQQRNSENFRATFHSISWVSWLLINVSVSVKVILVLENDAIELEGAATFFGPNTFKTTVAMGSCIFLFLLNTQHDAPVGSDRRTYIDALTNTVVFDILDTVDILEVCLSEGERDSLWGGLKKMILAQASLNLLLPTVPLLTLSRTQFGRDKLTRPMIYLHRLLVVLVFNVPNLITRLILWHGLSVGFSPFALKNVVLIGMTLLEFYEHKLQKYRE</sequence>
<name>A0AAV2HAQ5_LYMST</name>
<dbReference type="AlphaFoldDB" id="A0AAV2HAQ5"/>
<keyword evidence="2" id="KW-0812">Transmembrane</keyword>
<protein>
    <submittedName>
        <fullName evidence="3">Uncharacterized protein</fullName>
    </submittedName>
</protein>
<dbReference type="InterPro" id="IPR032776">
    <property type="entry name" value="CECR6/TMEM121"/>
</dbReference>
<comment type="similarity">
    <text evidence="1">Belongs to the TMEM121 family.</text>
</comment>
<dbReference type="PANTHER" id="PTHR47399:SF1">
    <property type="entry name" value="TRANSMEMBRANE PROTEIN 121B"/>
    <property type="match status" value="1"/>
</dbReference>
<evidence type="ECO:0000313" key="3">
    <source>
        <dbReference type="EMBL" id="CAL1530447.1"/>
    </source>
</evidence>
<keyword evidence="2" id="KW-1133">Transmembrane helix</keyword>
<dbReference type="Pfam" id="PF14997">
    <property type="entry name" value="CECR6_TMEM121"/>
    <property type="match status" value="1"/>
</dbReference>
<organism evidence="3 4">
    <name type="scientific">Lymnaea stagnalis</name>
    <name type="common">Great pond snail</name>
    <name type="synonym">Helix stagnalis</name>
    <dbReference type="NCBI Taxonomy" id="6523"/>
    <lineage>
        <taxon>Eukaryota</taxon>
        <taxon>Metazoa</taxon>
        <taxon>Spiralia</taxon>
        <taxon>Lophotrochozoa</taxon>
        <taxon>Mollusca</taxon>
        <taxon>Gastropoda</taxon>
        <taxon>Heterobranchia</taxon>
        <taxon>Euthyneura</taxon>
        <taxon>Panpulmonata</taxon>
        <taxon>Hygrophila</taxon>
        <taxon>Lymnaeoidea</taxon>
        <taxon>Lymnaeidae</taxon>
        <taxon>Lymnaea</taxon>
    </lineage>
</organism>
<reference evidence="3 4" key="1">
    <citation type="submission" date="2024-04" db="EMBL/GenBank/DDBJ databases">
        <authorList>
            <consortium name="Genoscope - CEA"/>
            <person name="William W."/>
        </authorList>
    </citation>
    <scope>NUCLEOTIDE SEQUENCE [LARGE SCALE GENOMIC DNA]</scope>
</reference>
<feature type="transmembrane region" description="Helical" evidence="2">
    <location>
        <begin position="20"/>
        <end position="41"/>
    </location>
</feature>
<keyword evidence="4" id="KW-1185">Reference proteome</keyword>
<feature type="transmembrane region" description="Helical" evidence="2">
    <location>
        <begin position="234"/>
        <end position="253"/>
    </location>
</feature>
<comment type="caution">
    <text evidence="3">The sequence shown here is derived from an EMBL/GenBank/DDBJ whole genome shotgun (WGS) entry which is preliminary data.</text>
</comment>
<evidence type="ECO:0000313" key="4">
    <source>
        <dbReference type="Proteomes" id="UP001497497"/>
    </source>
</evidence>
<dbReference type="InterPro" id="IPR026624">
    <property type="entry name" value="CECR6"/>
</dbReference>